<evidence type="ECO:0000256" key="4">
    <source>
        <dbReference type="ARBA" id="ARBA00022679"/>
    </source>
</evidence>
<proteinExistence type="inferred from homology"/>
<name>A0A918MS50_9ACTN</name>
<dbReference type="Proteomes" id="UP000620224">
    <property type="component" value="Unassembled WGS sequence"/>
</dbReference>
<reference evidence="7" key="2">
    <citation type="submission" date="2020-09" db="EMBL/GenBank/DDBJ databases">
        <authorList>
            <person name="Sun Q."/>
            <person name="Ohkuma M."/>
        </authorList>
    </citation>
    <scope>NUCLEOTIDE SEQUENCE</scope>
    <source>
        <strain evidence="7">JCM 4490</strain>
    </source>
</reference>
<sequence length="271" mass="29087">MTKWQLLSAVSKTALAVAQVRADESAAGNALFNDPYAAAFLAASGEPMRPHSPGPLAQVLRAQAVIRTRFYDEQLLHSGCNQVVLLAAGLDTRAYRLPWPHGIRLYELDLPPVFEFKHHVLAAESAVARCDRTALPVDLLHTAWADRLIDAGFNPAQPTAWGVEGLLVYLTAEEAAGLLTTVGELSAPISRLVLERGRSGQTVLDDPSVAHITSLWKGGLGSRTADWLGDHGWHTRVHPLDAVADHYGRPTANPSGTGFITAVRGTSQALS</sequence>
<dbReference type="GO" id="GO:0008168">
    <property type="term" value="F:methyltransferase activity"/>
    <property type="evidence" value="ECO:0007669"/>
    <property type="project" value="UniProtKB-UniRule"/>
</dbReference>
<dbReference type="InterPro" id="IPR029063">
    <property type="entry name" value="SAM-dependent_MTases_sf"/>
</dbReference>
<keyword evidence="3 6" id="KW-0489">Methyltransferase</keyword>
<evidence type="ECO:0000256" key="1">
    <source>
        <dbReference type="ARBA" id="ARBA00003907"/>
    </source>
</evidence>
<dbReference type="PANTHER" id="PTHR43619">
    <property type="entry name" value="S-ADENOSYL-L-METHIONINE-DEPENDENT METHYLTRANSFERASE YKTD-RELATED"/>
    <property type="match status" value="1"/>
</dbReference>
<dbReference type="InterPro" id="IPR007213">
    <property type="entry name" value="Ppm1/Ppm2/Tcmp"/>
</dbReference>
<dbReference type="AlphaFoldDB" id="A0A918MS50"/>
<dbReference type="RefSeq" id="WP_190016493.1">
    <property type="nucleotide sequence ID" value="NZ_BMUE01000007.1"/>
</dbReference>
<dbReference type="NCBIfam" id="TIGR00027">
    <property type="entry name" value="mthyl_TIGR00027"/>
    <property type="match status" value="1"/>
</dbReference>
<dbReference type="Pfam" id="PF04072">
    <property type="entry name" value="LCM"/>
    <property type="match status" value="1"/>
</dbReference>
<evidence type="ECO:0000256" key="5">
    <source>
        <dbReference type="ARBA" id="ARBA00022691"/>
    </source>
</evidence>
<protein>
    <recommendedName>
        <fullName evidence="6">S-adenosyl-L-methionine-dependent methyltransferase</fullName>
        <ecNumber evidence="6">2.1.1.-</ecNumber>
    </recommendedName>
</protein>
<dbReference type="Gene3D" id="3.40.50.150">
    <property type="entry name" value="Vaccinia Virus protein VP39"/>
    <property type="match status" value="1"/>
</dbReference>
<keyword evidence="8" id="KW-1185">Reference proteome</keyword>
<organism evidence="7 8">
    <name type="scientific">Streptomyces lucensis JCM 4490</name>
    <dbReference type="NCBI Taxonomy" id="1306176"/>
    <lineage>
        <taxon>Bacteria</taxon>
        <taxon>Bacillati</taxon>
        <taxon>Actinomycetota</taxon>
        <taxon>Actinomycetes</taxon>
        <taxon>Kitasatosporales</taxon>
        <taxon>Streptomycetaceae</taxon>
        <taxon>Streptomyces</taxon>
    </lineage>
</organism>
<evidence type="ECO:0000313" key="8">
    <source>
        <dbReference type="Proteomes" id="UP000620224"/>
    </source>
</evidence>
<comment type="caution">
    <text evidence="7">The sequence shown here is derived from an EMBL/GenBank/DDBJ whole genome shotgun (WGS) entry which is preliminary data.</text>
</comment>
<evidence type="ECO:0000313" key="7">
    <source>
        <dbReference type="EMBL" id="GGW57077.1"/>
    </source>
</evidence>
<keyword evidence="4" id="KW-0808">Transferase</keyword>
<dbReference type="PANTHER" id="PTHR43619:SF2">
    <property type="entry name" value="S-ADENOSYL-L-METHIONINE-DEPENDENT METHYLTRANSFERASES SUPERFAMILY PROTEIN"/>
    <property type="match status" value="1"/>
</dbReference>
<dbReference type="EC" id="2.1.1.-" evidence="6"/>
<comment type="function">
    <text evidence="1 6">Exhibits S-adenosyl-L-methionine-dependent methyltransferase activity.</text>
</comment>
<keyword evidence="5 6" id="KW-0949">S-adenosyl-L-methionine</keyword>
<dbReference type="GO" id="GO:0032259">
    <property type="term" value="P:methylation"/>
    <property type="evidence" value="ECO:0007669"/>
    <property type="project" value="UniProtKB-KW"/>
</dbReference>
<reference evidence="7" key="1">
    <citation type="journal article" date="2014" name="Int. J. Syst. Evol. Microbiol.">
        <title>Complete genome sequence of Corynebacterium casei LMG S-19264T (=DSM 44701T), isolated from a smear-ripened cheese.</title>
        <authorList>
            <consortium name="US DOE Joint Genome Institute (JGI-PGF)"/>
            <person name="Walter F."/>
            <person name="Albersmeier A."/>
            <person name="Kalinowski J."/>
            <person name="Ruckert C."/>
        </authorList>
    </citation>
    <scope>NUCLEOTIDE SEQUENCE</scope>
    <source>
        <strain evidence="7">JCM 4490</strain>
    </source>
</reference>
<gene>
    <name evidence="7" type="ORF">GCM10010503_38000</name>
</gene>
<evidence type="ECO:0000256" key="6">
    <source>
        <dbReference type="RuleBase" id="RU362030"/>
    </source>
</evidence>
<dbReference type="SUPFAM" id="SSF53335">
    <property type="entry name" value="S-adenosyl-L-methionine-dependent methyltransferases"/>
    <property type="match status" value="1"/>
</dbReference>
<dbReference type="EMBL" id="BMUE01000007">
    <property type="protein sequence ID" value="GGW57077.1"/>
    <property type="molecule type" value="Genomic_DNA"/>
</dbReference>
<evidence type="ECO:0000256" key="3">
    <source>
        <dbReference type="ARBA" id="ARBA00022603"/>
    </source>
</evidence>
<evidence type="ECO:0000256" key="2">
    <source>
        <dbReference type="ARBA" id="ARBA00008138"/>
    </source>
</evidence>
<comment type="similarity">
    <text evidence="2 6">Belongs to the UPF0677 family.</text>
</comment>
<dbReference type="InterPro" id="IPR011610">
    <property type="entry name" value="SAM_mthyl_Trfase_ML2640-like"/>
</dbReference>
<accession>A0A918MS50</accession>